<dbReference type="Pfam" id="PF00067">
    <property type="entry name" value="p450"/>
    <property type="match status" value="1"/>
</dbReference>
<feature type="coiled-coil region" evidence="8">
    <location>
        <begin position="215"/>
        <end position="249"/>
    </location>
</feature>
<dbReference type="OrthoDB" id="9881at2157"/>
<dbReference type="PROSITE" id="PS00086">
    <property type="entry name" value="CYTOCHROME_P450"/>
    <property type="match status" value="1"/>
</dbReference>
<evidence type="ECO:0000256" key="5">
    <source>
        <dbReference type="ARBA" id="ARBA00023004"/>
    </source>
</evidence>
<dbReference type="Proteomes" id="UP000766904">
    <property type="component" value="Unassembled WGS sequence"/>
</dbReference>
<evidence type="ECO:0000256" key="9">
    <source>
        <dbReference type="SAM" id="MobiDB-lite"/>
    </source>
</evidence>
<feature type="region of interest" description="Disordered" evidence="9">
    <location>
        <begin position="1"/>
        <end position="30"/>
    </location>
</feature>
<keyword evidence="3 7" id="KW-0479">Metal-binding</keyword>
<keyword evidence="5 7" id="KW-0408">Iron</keyword>
<gene>
    <name evidence="10" type="ORF">CV102_05970</name>
</gene>
<evidence type="ECO:0000256" key="8">
    <source>
        <dbReference type="SAM" id="Coils"/>
    </source>
</evidence>
<proteinExistence type="inferred from homology"/>
<evidence type="ECO:0000256" key="2">
    <source>
        <dbReference type="ARBA" id="ARBA00022617"/>
    </source>
</evidence>
<comment type="caution">
    <text evidence="10">The sequence shown here is derived from an EMBL/GenBank/DDBJ whole genome shotgun (WGS) entry which is preliminary data.</text>
</comment>
<dbReference type="GO" id="GO:0004497">
    <property type="term" value="F:monooxygenase activity"/>
    <property type="evidence" value="ECO:0007669"/>
    <property type="project" value="UniProtKB-KW"/>
</dbReference>
<dbReference type="RefSeq" id="WP_148856962.1">
    <property type="nucleotide sequence ID" value="NZ_PHNJ01000002.1"/>
</dbReference>
<dbReference type="PANTHER" id="PTHR24291">
    <property type="entry name" value="CYTOCHROME P450 FAMILY 4"/>
    <property type="match status" value="1"/>
</dbReference>
<evidence type="ECO:0000256" key="3">
    <source>
        <dbReference type="ARBA" id="ARBA00022723"/>
    </source>
</evidence>
<dbReference type="InterPro" id="IPR017972">
    <property type="entry name" value="Cyt_P450_CS"/>
</dbReference>
<keyword evidence="8" id="KW-0175">Coiled coil</keyword>
<reference evidence="10" key="1">
    <citation type="submission" date="2017-11" db="EMBL/GenBank/DDBJ databases">
        <authorList>
            <person name="Kajale S.C."/>
            <person name="Sharma A."/>
        </authorList>
    </citation>
    <scope>NUCLEOTIDE SEQUENCE</scope>
    <source>
        <strain evidence="10">LS1_42</strain>
    </source>
</reference>
<dbReference type="GO" id="GO:0005506">
    <property type="term" value="F:iron ion binding"/>
    <property type="evidence" value="ECO:0007669"/>
    <property type="project" value="InterPro"/>
</dbReference>
<keyword evidence="2 7" id="KW-0349">Heme</keyword>
<sequence>MTAHRSPAERADAGPPRDRPIETYPLPPEADGYPLVGSTVDVVRDPLGFYDRLATYGDVVRYETVIDTFTALLHPDHVERVLLEEPDRFEQYDFEAFGLGIDPEGLVDVDGEQWQRQRTLMQPVFTIDRVRSHADSMVEYAARTAAEWDDGQELALNEEFSALTLQILTRSLFDLEIDPRETDEVIALAARAFNEQLDPRNLTTFLPIWVPTPANRRFKRTYRAYRDRMDELIEQRRRSDEEADDLLTTLLHAEGPEGYTLSETEIRDNMMTFMFAGHDTTSLGLTYTFLLLAQHDDALARLRREHERVLGDERPTTEHLPELEFTERVITEALRLYPPVYMLFRRVTEPVVIGGYRIPEGTVVTLPQFWLHRDERFYDDPDRFDPDRWIESTEEVPDYAYFPFGGGPRHCIGMRFARLEMKLVVAVLARAFDFELLSDPDPDLSPGVTLRPDDDVRVRVSERST</sequence>
<evidence type="ECO:0000313" key="10">
    <source>
        <dbReference type="EMBL" id="TYL39828.1"/>
    </source>
</evidence>
<dbReference type="PANTHER" id="PTHR24291:SF50">
    <property type="entry name" value="BIFUNCTIONAL ALBAFLAVENONE MONOOXYGENASE_TERPENE SYNTHASE"/>
    <property type="match status" value="1"/>
</dbReference>
<dbReference type="Gene3D" id="1.10.630.10">
    <property type="entry name" value="Cytochrome P450"/>
    <property type="match status" value="1"/>
</dbReference>
<dbReference type="EMBL" id="PHNJ01000002">
    <property type="protein sequence ID" value="TYL39828.1"/>
    <property type="molecule type" value="Genomic_DNA"/>
</dbReference>
<evidence type="ECO:0000256" key="1">
    <source>
        <dbReference type="ARBA" id="ARBA00010617"/>
    </source>
</evidence>
<dbReference type="PRINTS" id="PR00385">
    <property type="entry name" value="P450"/>
</dbReference>
<dbReference type="PRINTS" id="PR00463">
    <property type="entry name" value="EP450I"/>
</dbReference>
<evidence type="ECO:0000256" key="7">
    <source>
        <dbReference type="RuleBase" id="RU000461"/>
    </source>
</evidence>
<name>A0A8J8Q735_9EURY</name>
<dbReference type="AlphaFoldDB" id="A0A8J8Q735"/>
<dbReference type="InterPro" id="IPR050196">
    <property type="entry name" value="Cytochrome_P450_Monoox"/>
</dbReference>
<evidence type="ECO:0000256" key="6">
    <source>
        <dbReference type="ARBA" id="ARBA00023033"/>
    </source>
</evidence>
<dbReference type="GO" id="GO:0020037">
    <property type="term" value="F:heme binding"/>
    <property type="evidence" value="ECO:0007669"/>
    <property type="project" value="InterPro"/>
</dbReference>
<dbReference type="InterPro" id="IPR036396">
    <property type="entry name" value="Cyt_P450_sf"/>
</dbReference>
<dbReference type="GO" id="GO:0016705">
    <property type="term" value="F:oxidoreductase activity, acting on paired donors, with incorporation or reduction of molecular oxygen"/>
    <property type="evidence" value="ECO:0007669"/>
    <property type="project" value="InterPro"/>
</dbReference>
<accession>A0A8J8Q735</accession>
<comment type="similarity">
    <text evidence="1 7">Belongs to the cytochrome P450 family.</text>
</comment>
<protein>
    <submittedName>
        <fullName evidence="10">Cytochrome P450</fullName>
    </submittedName>
</protein>
<dbReference type="SUPFAM" id="SSF48264">
    <property type="entry name" value="Cytochrome P450"/>
    <property type="match status" value="1"/>
</dbReference>
<evidence type="ECO:0000313" key="11">
    <source>
        <dbReference type="Proteomes" id="UP000766904"/>
    </source>
</evidence>
<dbReference type="InterPro" id="IPR001128">
    <property type="entry name" value="Cyt_P450"/>
</dbReference>
<keyword evidence="4 7" id="KW-0560">Oxidoreductase</keyword>
<dbReference type="InterPro" id="IPR002401">
    <property type="entry name" value="Cyt_P450_E_grp-I"/>
</dbReference>
<evidence type="ECO:0000256" key="4">
    <source>
        <dbReference type="ARBA" id="ARBA00023002"/>
    </source>
</evidence>
<keyword evidence="11" id="KW-1185">Reference proteome</keyword>
<organism evidence="10 11">
    <name type="scientific">Natronococcus pandeyae</name>
    <dbReference type="NCBI Taxonomy" id="2055836"/>
    <lineage>
        <taxon>Archaea</taxon>
        <taxon>Methanobacteriati</taxon>
        <taxon>Methanobacteriota</taxon>
        <taxon>Stenosarchaea group</taxon>
        <taxon>Halobacteria</taxon>
        <taxon>Halobacteriales</taxon>
        <taxon>Natrialbaceae</taxon>
        <taxon>Natronococcus</taxon>
    </lineage>
</organism>
<keyword evidence="6 7" id="KW-0503">Monooxygenase</keyword>
<feature type="compositionally biased region" description="Basic and acidic residues" evidence="9">
    <location>
        <begin position="1"/>
        <end position="21"/>
    </location>
</feature>